<feature type="transmembrane region" description="Helical" evidence="1">
    <location>
        <begin position="233"/>
        <end position="250"/>
    </location>
</feature>
<feature type="transmembrane region" description="Helical" evidence="1">
    <location>
        <begin position="295"/>
        <end position="314"/>
    </location>
</feature>
<protein>
    <recommendedName>
        <fullName evidence="2">Acyltransferase 3 domain-containing protein</fullName>
    </recommendedName>
</protein>
<sequence>MQELNLGACAVDAFFVLSSFLLTMLFMKKSIKLLAQGASSRTWAFALADYFSKRFLRVYPLFALVIFILWMLPDESKTQYFRIQQPENFDLFKVLTFDFDHRYFVLWTLPLEIAFYFFIPAFVLLVLRLQKFWWVPSIPTYAWITYEGWYTMRWNNMDLSTHFPTFLAGSMAAVIFVKLENWIKTTHFKSQKVVVYSIRVLEYTAVSLVLSLSFKGLAFTWIHANIAPETPGFPFISVLLTVVFVIEMLFPSGLSTLFEWSALRYCGKVSFSLYLLHGFVVYADFVGGEPDYYDRWFSTFGLTLLLATGSYHLVEYPSQLLAQYLSTQLAKREKNIQ</sequence>
<dbReference type="PANTHER" id="PTHR23028">
    <property type="entry name" value="ACETYLTRANSFERASE"/>
    <property type="match status" value="1"/>
</dbReference>
<dbReference type="InterPro" id="IPR050879">
    <property type="entry name" value="Acyltransferase_3"/>
</dbReference>
<gene>
    <name evidence="3" type="ORF">V7S43_015934</name>
</gene>
<dbReference type="Pfam" id="PF01757">
    <property type="entry name" value="Acyl_transf_3"/>
    <property type="match status" value="1"/>
</dbReference>
<name>A0ABD3F130_9STRA</name>
<dbReference type="AlphaFoldDB" id="A0ABD3F130"/>
<evidence type="ECO:0000313" key="3">
    <source>
        <dbReference type="EMBL" id="KAL3659050.1"/>
    </source>
</evidence>
<feature type="domain" description="Acyltransferase 3" evidence="2">
    <location>
        <begin position="5"/>
        <end position="284"/>
    </location>
</feature>
<feature type="transmembrane region" description="Helical" evidence="1">
    <location>
        <begin position="104"/>
        <end position="125"/>
    </location>
</feature>
<feature type="transmembrane region" description="Helical" evidence="1">
    <location>
        <begin position="6"/>
        <end position="27"/>
    </location>
</feature>
<feature type="transmembrane region" description="Helical" evidence="1">
    <location>
        <begin position="200"/>
        <end position="221"/>
    </location>
</feature>
<keyword evidence="4" id="KW-1185">Reference proteome</keyword>
<evidence type="ECO:0000256" key="1">
    <source>
        <dbReference type="SAM" id="Phobius"/>
    </source>
</evidence>
<dbReference type="PANTHER" id="PTHR23028:SF53">
    <property type="entry name" value="ACYL_TRANSF_3 DOMAIN-CONTAINING PROTEIN"/>
    <property type="match status" value="1"/>
</dbReference>
<keyword evidence="1" id="KW-1133">Transmembrane helix</keyword>
<feature type="transmembrane region" description="Helical" evidence="1">
    <location>
        <begin position="262"/>
        <end position="283"/>
    </location>
</feature>
<evidence type="ECO:0000259" key="2">
    <source>
        <dbReference type="Pfam" id="PF01757"/>
    </source>
</evidence>
<accession>A0ABD3F130</accession>
<feature type="transmembrane region" description="Helical" evidence="1">
    <location>
        <begin position="161"/>
        <end position="179"/>
    </location>
</feature>
<evidence type="ECO:0000313" key="4">
    <source>
        <dbReference type="Proteomes" id="UP001632037"/>
    </source>
</evidence>
<reference evidence="3 4" key="1">
    <citation type="submission" date="2024-09" db="EMBL/GenBank/DDBJ databases">
        <title>Genome sequencing and assembly of Phytophthora oleae, isolate VK10A, causative agent of rot of olive drupes.</title>
        <authorList>
            <person name="Conti Taguali S."/>
            <person name="Riolo M."/>
            <person name="La Spada F."/>
            <person name="Cacciola S.O."/>
            <person name="Dionisio G."/>
        </authorList>
    </citation>
    <scope>NUCLEOTIDE SEQUENCE [LARGE SCALE GENOMIC DNA]</scope>
    <source>
        <strain evidence="3 4">VK10A</strain>
    </source>
</reference>
<keyword evidence="1" id="KW-0812">Transmembrane</keyword>
<proteinExistence type="predicted"/>
<dbReference type="EMBL" id="JBIMZQ010000049">
    <property type="protein sequence ID" value="KAL3659050.1"/>
    <property type="molecule type" value="Genomic_DNA"/>
</dbReference>
<keyword evidence="1" id="KW-0472">Membrane</keyword>
<comment type="caution">
    <text evidence="3">The sequence shown here is derived from an EMBL/GenBank/DDBJ whole genome shotgun (WGS) entry which is preliminary data.</text>
</comment>
<feature type="transmembrane region" description="Helical" evidence="1">
    <location>
        <begin position="132"/>
        <end position="149"/>
    </location>
</feature>
<dbReference type="Proteomes" id="UP001632037">
    <property type="component" value="Unassembled WGS sequence"/>
</dbReference>
<dbReference type="InterPro" id="IPR002656">
    <property type="entry name" value="Acyl_transf_3_dom"/>
</dbReference>
<feature type="transmembrane region" description="Helical" evidence="1">
    <location>
        <begin position="55"/>
        <end position="72"/>
    </location>
</feature>
<organism evidence="3 4">
    <name type="scientific">Phytophthora oleae</name>
    <dbReference type="NCBI Taxonomy" id="2107226"/>
    <lineage>
        <taxon>Eukaryota</taxon>
        <taxon>Sar</taxon>
        <taxon>Stramenopiles</taxon>
        <taxon>Oomycota</taxon>
        <taxon>Peronosporomycetes</taxon>
        <taxon>Peronosporales</taxon>
        <taxon>Peronosporaceae</taxon>
        <taxon>Phytophthora</taxon>
    </lineage>
</organism>